<keyword evidence="2" id="KW-0732">Signal</keyword>
<evidence type="ECO:0000256" key="2">
    <source>
        <dbReference type="SAM" id="SignalP"/>
    </source>
</evidence>
<name>A0A0N4VAR3_ENTVE</name>
<dbReference type="AlphaFoldDB" id="A0A0N4VAR3"/>
<reference evidence="3 4" key="2">
    <citation type="submission" date="2018-10" db="EMBL/GenBank/DDBJ databases">
        <authorList>
            <consortium name="Pathogen Informatics"/>
        </authorList>
    </citation>
    <scope>NUCLEOTIDE SEQUENCE [LARGE SCALE GENOMIC DNA]</scope>
</reference>
<feature type="signal peptide" evidence="2">
    <location>
        <begin position="1"/>
        <end position="29"/>
    </location>
</feature>
<accession>A0A0N4VAR3</accession>
<feature type="chain" id="PRO_5043122784" evidence="2">
    <location>
        <begin position="30"/>
        <end position="92"/>
    </location>
</feature>
<evidence type="ECO:0000313" key="3">
    <source>
        <dbReference type="EMBL" id="VDD92330.1"/>
    </source>
</evidence>
<dbReference type="EMBL" id="UXUI01008765">
    <property type="protein sequence ID" value="VDD92330.1"/>
    <property type="molecule type" value="Genomic_DNA"/>
</dbReference>
<dbReference type="WBParaSite" id="EVEC_0000757901-mRNA-1">
    <property type="protein sequence ID" value="EVEC_0000757901-mRNA-1"/>
    <property type="gene ID" value="EVEC_0000757901"/>
</dbReference>
<feature type="region of interest" description="Disordered" evidence="1">
    <location>
        <begin position="41"/>
        <end position="92"/>
    </location>
</feature>
<evidence type="ECO:0000313" key="5">
    <source>
        <dbReference type="WBParaSite" id="EVEC_0000757901-mRNA-1"/>
    </source>
</evidence>
<evidence type="ECO:0000313" key="4">
    <source>
        <dbReference type="Proteomes" id="UP000274131"/>
    </source>
</evidence>
<dbReference type="Proteomes" id="UP000274131">
    <property type="component" value="Unassembled WGS sequence"/>
</dbReference>
<feature type="compositionally biased region" description="Basic and acidic residues" evidence="1">
    <location>
        <begin position="62"/>
        <end position="92"/>
    </location>
</feature>
<evidence type="ECO:0000256" key="1">
    <source>
        <dbReference type="SAM" id="MobiDB-lite"/>
    </source>
</evidence>
<sequence>MPNFTDFQSMKELFVFLALPLIALMVAIGANENHHNDKYTFYRNKNKPKKSLIPPSFAFSGHGDHEGHDHGDHDHGGHDHGDHDHGHDHDDF</sequence>
<organism evidence="5">
    <name type="scientific">Enterobius vermicularis</name>
    <name type="common">Human pinworm</name>
    <dbReference type="NCBI Taxonomy" id="51028"/>
    <lineage>
        <taxon>Eukaryota</taxon>
        <taxon>Metazoa</taxon>
        <taxon>Ecdysozoa</taxon>
        <taxon>Nematoda</taxon>
        <taxon>Chromadorea</taxon>
        <taxon>Rhabditida</taxon>
        <taxon>Spirurina</taxon>
        <taxon>Oxyuridomorpha</taxon>
        <taxon>Oxyuroidea</taxon>
        <taxon>Oxyuridae</taxon>
        <taxon>Enterobius</taxon>
    </lineage>
</organism>
<reference evidence="5" key="1">
    <citation type="submission" date="2017-02" db="UniProtKB">
        <authorList>
            <consortium name="WormBaseParasite"/>
        </authorList>
    </citation>
    <scope>IDENTIFICATION</scope>
</reference>
<keyword evidence="4" id="KW-1185">Reference proteome</keyword>
<protein>
    <submittedName>
        <fullName evidence="5">Glycine-rich protein</fullName>
    </submittedName>
</protein>
<gene>
    <name evidence="3" type="ORF">EVEC_LOCUS7081</name>
</gene>
<proteinExistence type="predicted"/>